<evidence type="ECO:0000313" key="3">
    <source>
        <dbReference type="EMBL" id="ORY21368.1"/>
    </source>
</evidence>
<organism evidence="3 4">
    <name type="scientific">Naematelia encephala</name>
    <dbReference type="NCBI Taxonomy" id="71784"/>
    <lineage>
        <taxon>Eukaryota</taxon>
        <taxon>Fungi</taxon>
        <taxon>Dikarya</taxon>
        <taxon>Basidiomycota</taxon>
        <taxon>Agaricomycotina</taxon>
        <taxon>Tremellomycetes</taxon>
        <taxon>Tremellales</taxon>
        <taxon>Naemateliaceae</taxon>
        <taxon>Naematelia</taxon>
    </lineage>
</organism>
<dbReference type="GO" id="GO:0005758">
    <property type="term" value="C:mitochondrial intermembrane space"/>
    <property type="evidence" value="ECO:0007669"/>
    <property type="project" value="InterPro"/>
</dbReference>
<dbReference type="AlphaFoldDB" id="A0A1Y2AFI6"/>
<name>A0A1Y2AFI6_9TREE</name>
<feature type="compositionally biased region" description="Polar residues" evidence="1">
    <location>
        <begin position="227"/>
        <end position="237"/>
    </location>
</feature>
<comment type="caution">
    <text evidence="3">The sequence shown here is derived from an EMBL/GenBank/DDBJ whole genome shotgun (WGS) entry which is preliminary data.</text>
</comment>
<protein>
    <recommendedName>
        <fullName evidence="2">PRELI/MSF1 domain-containing protein</fullName>
    </recommendedName>
</protein>
<dbReference type="FunCoup" id="A0A1Y2AFI6">
    <property type="interactions" value="113"/>
</dbReference>
<dbReference type="PROSITE" id="PS50904">
    <property type="entry name" value="PRELI_MSF1"/>
    <property type="match status" value="1"/>
</dbReference>
<dbReference type="Proteomes" id="UP000193986">
    <property type="component" value="Unassembled WGS sequence"/>
</dbReference>
<proteinExistence type="predicted"/>
<dbReference type="EMBL" id="MCFC01000112">
    <property type="protein sequence ID" value="ORY21368.1"/>
    <property type="molecule type" value="Genomic_DNA"/>
</dbReference>
<evidence type="ECO:0000256" key="1">
    <source>
        <dbReference type="SAM" id="MobiDB-lite"/>
    </source>
</evidence>
<sequence length="265" mass="29425">MVQFAKDDHVYSDPPPIPLLAFYIRYPNPFARHVLSVDVLSRTINPTTGRIHTTRLVLKRGILPKWASKWLPVAGASGGRGLDAWVLEDSVVEPPPTDGQGEGEASGSGIGRERDEDRDRNRWPRLRYTQGNLNHRKFMHVVEGGEIFAGPNGTTNHHTTAEIRSDFGGKWSSLIRQRIESYGAGKFEVNAETAKKGMLLIMGLIRARQPLPDTAEFYPPPPPGFSDSWTPSQSSTTNRHEDVQQDSKNFARSRRKDGAGDDEGG</sequence>
<keyword evidence="4" id="KW-1185">Reference proteome</keyword>
<evidence type="ECO:0000313" key="4">
    <source>
        <dbReference type="Proteomes" id="UP000193986"/>
    </source>
</evidence>
<reference evidence="3 4" key="1">
    <citation type="submission" date="2016-07" db="EMBL/GenBank/DDBJ databases">
        <title>Pervasive Adenine N6-methylation of Active Genes in Fungi.</title>
        <authorList>
            <consortium name="DOE Joint Genome Institute"/>
            <person name="Mondo S.J."/>
            <person name="Dannebaum R.O."/>
            <person name="Kuo R.C."/>
            <person name="Labutti K."/>
            <person name="Haridas S."/>
            <person name="Kuo A."/>
            <person name="Salamov A."/>
            <person name="Ahrendt S.R."/>
            <person name="Lipzen A."/>
            <person name="Sullivan W."/>
            <person name="Andreopoulos W.B."/>
            <person name="Clum A."/>
            <person name="Lindquist E."/>
            <person name="Daum C."/>
            <person name="Ramamoorthy G.K."/>
            <person name="Gryganskyi A."/>
            <person name="Culley D."/>
            <person name="Magnuson J.K."/>
            <person name="James T.Y."/>
            <person name="O'Malley M.A."/>
            <person name="Stajich J.E."/>
            <person name="Spatafora J.W."/>
            <person name="Visel A."/>
            <person name="Grigoriev I.V."/>
        </authorList>
    </citation>
    <scope>NUCLEOTIDE SEQUENCE [LARGE SCALE GENOMIC DNA]</scope>
    <source>
        <strain evidence="3 4">68-887.2</strain>
    </source>
</reference>
<evidence type="ECO:0000259" key="2">
    <source>
        <dbReference type="PROSITE" id="PS50904"/>
    </source>
</evidence>
<gene>
    <name evidence="3" type="ORF">BCR39DRAFT_562671</name>
</gene>
<feature type="compositionally biased region" description="Gly residues" evidence="1">
    <location>
        <begin position="100"/>
        <end position="110"/>
    </location>
</feature>
<accession>A0A1Y2AFI6</accession>
<feature type="compositionally biased region" description="Basic and acidic residues" evidence="1">
    <location>
        <begin position="111"/>
        <end position="122"/>
    </location>
</feature>
<dbReference type="PANTHER" id="PTHR11158">
    <property type="entry name" value="MSF1/PX19 RELATED"/>
    <property type="match status" value="1"/>
</dbReference>
<dbReference type="OrthoDB" id="341300at2759"/>
<feature type="domain" description="PRELI/MSF1" evidence="2">
    <location>
        <begin position="2"/>
        <end position="210"/>
    </location>
</feature>
<dbReference type="Pfam" id="PF04707">
    <property type="entry name" value="PRELI"/>
    <property type="match status" value="1"/>
</dbReference>
<feature type="region of interest" description="Disordered" evidence="1">
    <location>
        <begin position="213"/>
        <end position="265"/>
    </location>
</feature>
<feature type="region of interest" description="Disordered" evidence="1">
    <location>
        <begin position="91"/>
        <end position="126"/>
    </location>
</feature>
<dbReference type="InterPro" id="IPR037365">
    <property type="entry name" value="Slowmo/Ups"/>
</dbReference>
<dbReference type="InParanoid" id="A0A1Y2AFI6"/>
<dbReference type="InterPro" id="IPR006797">
    <property type="entry name" value="PRELI/MSF1_dom"/>
</dbReference>
<dbReference type="STRING" id="71784.A0A1Y2AFI6"/>